<feature type="region of interest" description="Disordered" evidence="6">
    <location>
        <begin position="451"/>
        <end position="489"/>
    </location>
</feature>
<evidence type="ECO:0000259" key="8">
    <source>
        <dbReference type="PROSITE" id="PS50923"/>
    </source>
</evidence>
<evidence type="ECO:0000256" key="6">
    <source>
        <dbReference type="SAM" id="MobiDB-lite"/>
    </source>
</evidence>
<dbReference type="AlphaFoldDB" id="A0A7R9H3J2"/>
<keyword evidence="7" id="KW-0812">Transmembrane</keyword>
<feature type="region of interest" description="Disordered" evidence="6">
    <location>
        <begin position="158"/>
        <end position="182"/>
    </location>
</feature>
<dbReference type="Gene3D" id="2.10.70.10">
    <property type="entry name" value="Complement Module, domain 1"/>
    <property type="match status" value="2"/>
</dbReference>
<keyword evidence="3" id="KW-1015">Disulfide bond</keyword>
<feature type="region of interest" description="Disordered" evidence="6">
    <location>
        <begin position="546"/>
        <end position="573"/>
    </location>
</feature>
<protein>
    <recommendedName>
        <fullName evidence="8">Sushi domain-containing protein</fullName>
    </recommendedName>
</protein>
<comment type="caution">
    <text evidence="5">Lacks conserved residue(s) required for the propagation of feature annotation.</text>
</comment>
<feature type="compositionally biased region" description="Polar residues" evidence="6">
    <location>
        <begin position="160"/>
        <end position="169"/>
    </location>
</feature>
<proteinExistence type="predicted"/>
<evidence type="ECO:0000256" key="7">
    <source>
        <dbReference type="SAM" id="Phobius"/>
    </source>
</evidence>
<feature type="compositionally biased region" description="Basic and acidic residues" evidence="6">
    <location>
        <begin position="473"/>
        <end position="489"/>
    </location>
</feature>
<accession>A0A7R9H3J2</accession>
<evidence type="ECO:0000256" key="1">
    <source>
        <dbReference type="ARBA" id="ARBA00022659"/>
    </source>
</evidence>
<feature type="region of interest" description="Disordered" evidence="6">
    <location>
        <begin position="369"/>
        <end position="395"/>
    </location>
</feature>
<dbReference type="InterPro" id="IPR050350">
    <property type="entry name" value="Compl-Cell_Adhes-Reg"/>
</dbReference>
<keyword evidence="2" id="KW-0677">Repeat</keyword>
<dbReference type="InterPro" id="IPR000436">
    <property type="entry name" value="Sushi_SCR_CCP_dom"/>
</dbReference>
<evidence type="ECO:0000256" key="4">
    <source>
        <dbReference type="ARBA" id="ARBA00023180"/>
    </source>
</evidence>
<feature type="compositionally biased region" description="Low complexity" evidence="6">
    <location>
        <begin position="378"/>
        <end position="395"/>
    </location>
</feature>
<feature type="domain" description="Sushi" evidence="8">
    <location>
        <begin position="178"/>
        <end position="250"/>
    </location>
</feature>
<dbReference type="InterPro" id="IPR035976">
    <property type="entry name" value="Sushi/SCR/CCP_sf"/>
</dbReference>
<dbReference type="PROSITE" id="PS50923">
    <property type="entry name" value="SUSHI"/>
    <property type="match status" value="2"/>
</dbReference>
<keyword evidence="7" id="KW-1133">Transmembrane helix</keyword>
<dbReference type="EMBL" id="OC319212">
    <property type="protein sequence ID" value="CAD7404612.1"/>
    <property type="molecule type" value="Genomic_DNA"/>
</dbReference>
<organism evidence="9">
    <name type="scientific">Timema cristinae</name>
    <name type="common">Walking stick</name>
    <dbReference type="NCBI Taxonomy" id="61476"/>
    <lineage>
        <taxon>Eukaryota</taxon>
        <taxon>Metazoa</taxon>
        <taxon>Ecdysozoa</taxon>
        <taxon>Arthropoda</taxon>
        <taxon>Hexapoda</taxon>
        <taxon>Insecta</taxon>
        <taxon>Pterygota</taxon>
        <taxon>Neoptera</taxon>
        <taxon>Polyneoptera</taxon>
        <taxon>Phasmatodea</taxon>
        <taxon>Timematodea</taxon>
        <taxon>Timematoidea</taxon>
        <taxon>Timematidae</taxon>
        <taxon>Timema</taxon>
    </lineage>
</organism>
<dbReference type="Pfam" id="PF00084">
    <property type="entry name" value="Sushi"/>
    <property type="match status" value="2"/>
</dbReference>
<gene>
    <name evidence="9" type="ORF">TCEB3V08_LOCUS7579</name>
</gene>
<dbReference type="SUPFAM" id="SSF57535">
    <property type="entry name" value="Complement control module/SCR domain"/>
    <property type="match status" value="2"/>
</dbReference>
<dbReference type="SMART" id="SM00032">
    <property type="entry name" value="CCP"/>
    <property type="match status" value="2"/>
</dbReference>
<sequence length="663" mass="70991">MSIPRFPTPINPLFLRPVNPLFTTPVNPLFPTPVNPLFPAHVNPPFPTPVNPPFPTHVNPPVSDACQSPVSDAYQSPVHDACQPPGFRRLSIPCFRGLLIPCFRRLSILFFRRLSILCFRRLSIPCFRGLSIPRFRRWSFNPLFLKLVSTPCPMPGRRSSYPNRLTNTGAHDDGDASTSCGPPTLGPHMSATTLSGLRTGSNHALPNTELELRCHEGYRDVRDSCPPTAPPNVLRCLDGGWEGAVPKCVEVDGCVSPTNIHNGALFGLASDGRYQINAQVAYTCLPGYLLYGNPVLSCSTSGCWEPLLLPECRPEVFVTSGYISSSTLLISLVTALGVMLILLGVCLVVVCRRKRRPWQGLHHSSLHRVSSQRGRGGSCPASPSPLSAGGGSSTTAAVLHDPDRVALIACADGVLLGESMLPSYEEAVRERSGVNSGGGALLAYRPHRPHWTTLGTARRPRAPGDGMHVTRQSSRDWKENSSGHREGKNRATVARLNVCFTPSTLGSLGAITCDYSTISREQAGQTRGEDANEGKTLLAVDHLQPTNMGRSTSHSASLRSGSAGDSMGSTDTMAPSDVSTNVTLDTVSSHTCSSGSQTASCRAICGSLASFDTSSVLNTEGVPLLEESELEDGVMISAPGLVLDQSISDSSSYKYRRASPDLA</sequence>
<dbReference type="CDD" id="cd00033">
    <property type="entry name" value="CCP"/>
    <property type="match status" value="2"/>
</dbReference>
<keyword evidence="1 5" id="KW-0768">Sushi</keyword>
<feature type="domain" description="Sushi" evidence="8">
    <location>
        <begin position="252"/>
        <end position="314"/>
    </location>
</feature>
<name>A0A7R9H3J2_TIMCR</name>
<evidence type="ECO:0000256" key="2">
    <source>
        <dbReference type="ARBA" id="ARBA00022737"/>
    </source>
</evidence>
<feature type="transmembrane region" description="Helical" evidence="7">
    <location>
        <begin position="328"/>
        <end position="351"/>
    </location>
</feature>
<feature type="compositionally biased region" description="Polar residues" evidence="6">
    <location>
        <begin position="546"/>
        <end position="560"/>
    </location>
</feature>
<keyword evidence="4" id="KW-0325">Glycoprotein</keyword>
<dbReference type="PANTHER" id="PTHR19325:SF575">
    <property type="entry name" value="LOCOMOTION-RELATED PROTEIN HIKARU GENKI"/>
    <property type="match status" value="1"/>
</dbReference>
<evidence type="ECO:0000256" key="5">
    <source>
        <dbReference type="PROSITE-ProRule" id="PRU00302"/>
    </source>
</evidence>
<evidence type="ECO:0000313" key="9">
    <source>
        <dbReference type="EMBL" id="CAD7404612.1"/>
    </source>
</evidence>
<dbReference type="PANTHER" id="PTHR19325">
    <property type="entry name" value="COMPLEMENT COMPONENT-RELATED SUSHI DOMAIN-CONTAINING"/>
    <property type="match status" value="1"/>
</dbReference>
<reference evidence="9" key="1">
    <citation type="submission" date="2020-11" db="EMBL/GenBank/DDBJ databases">
        <authorList>
            <person name="Tran Van P."/>
        </authorList>
    </citation>
    <scope>NUCLEOTIDE SEQUENCE</scope>
</reference>
<evidence type="ECO:0000256" key="3">
    <source>
        <dbReference type="ARBA" id="ARBA00023157"/>
    </source>
</evidence>
<keyword evidence="7" id="KW-0472">Membrane</keyword>